<dbReference type="InterPro" id="IPR029026">
    <property type="entry name" value="tRNA_m1G_MTases_N"/>
</dbReference>
<dbReference type="PANTHER" id="PTHR30027">
    <property type="entry name" value="RIBOSOMAL RNA SMALL SUBUNIT METHYLTRANSFERASE E"/>
    <property type="match status" value="1"/>
</dbReference>
<evidence type="ECO:0000256" key="12">
    <source>
        <dbReference type="PIRNR" id="PIRNR015601"/>
    </source>
</evidence>
<keyword evidence="9 12" id="KW-0949">S-adenosyl-L-methionine</keyword>
<comment type="function">
    <text evidence="10 12">Specifically methylates the N3 position of the uracil ring of uridine 1498 (m3U1498) in 16S rRNA. Acts on the fully assembled 30S ribosomal subunit.</text>
</comment>
<comment type="catalytic activity">
    <reaction evidence="11 12">
        <text>uridine(1498) in 16S rRNA + S-adenosyl-L-methionine = N(3)-methyluridine(1498) in 16S rRNA + S-adenosyl-L-homocysteine + H(+)</text>
        <dbReference type="Rhea" id="RHEA:42920"/>
        <dbReference type="Rhea" id="RHEA-COMP:10283"/>
        <dbReference type="Rhea" id="RHEA-COMP:10284"/>
        <dbReference type="ChEBI" id="CHEBI:15378"/>
        <dbReference type="ChEBI" id="CHEBI:57856"/>
        <dbReference type="ChEBI" id="CHEBI:59789"/>
        <dbReference type="ChEBI" id="CHEBI:65315"/>
        <dbReference type="ChEBI" id="CHEBI:74502"/>
        <dbReference type="EC" id="2.1.1.193"/>
    </reaction>
</comment>
<dbReference type="InterPro" id="IPR006700">
    <property type="entry name" value="RsmE"/>
</dbReference>
<dbReference type="Proteomes" id="UP001179647">
    <property type="component" value="Chromosome"/>
</dbReference>
<dbReference type="CDD" id="cd18084">
    <property type="entry name" value="RsmE-like"/>
    <property type="match status" value="1"/>
</dbReference>
<evidence type="ECO:0000256" key="11">
    <source>
        <dbReference type="ARBA" id="ARBA00047944"/>
    </source>
</evidence>
<evidence type="ECO:0000256" key="5">
    <source>
        <dbReference type="ARBA" id="ARBA00022490"/>
    </source>
</evidence>
<proteinExistence type="inferred from homology"/>
<dbReference type="GO" id="GO:0070475">
    <property type="term" value="P:rRNA base methylation"/>
    <property type="evidence" value="ECO:0007669"/>
    <property type="project" value="TreeGrafter"/>
</dbReference>
<keyword evidence="5 12" id="KW-0963">Cytoplasm</keyword>
<comment type="subcellular location">
    <subcellularLocation>
        <location evidence="1 12">Cytoplasm</location>
    </subcellularLocation>
</comment>
<reference evidence="15" key="1">
    <citation type="submission" date="2022-10" db="EMBL/GenBank/DDBJ databases">
        <title>Vagococcus sp. isolated from poultry meat.</title>
        <authorList>
            <person name="Johansson P."/>
            <person name="Bjorkroth J."/>
        </authorList>
    </citation>
    <scope>NUCLEOTIDE SEQUENCE</scope>
    <source>
        <strain evidence="15">STAA11</strain>
    </source>
</reference>
<keyword evidence="7 12" id="KW-0489">Methyltransferase</keyword>
<accession>A0AAF0I7A5</accession>
<dbReference type="InterPro" id="IPR046886">
    <property type="entry name" value="RsmE_MTase_dom"/>
</dbReference>
<evidence type="ECO:0000256" key="9">
    <source>
        <dbReference type="ARBA" id="ARBA00022691"/>
    </source>
</evidence>
<feature type="domain" description="Ribosomal RNA small subunit methyltransferase E methyltransferase" evidence="13">
    <location>
        <begin position="74"/>
        <end position="244"/>
    </location>
</feature>
<keyword evidence="16" id="KW-1185">Reference proteome</keyword>
<evidence type="ECO:0000256" key="4">
    <source>
        <dbReference type="ARBA" id="ARBA00013673"/>
    </source>
</evidence>
<dbReference type="PIRSF" id="PIRSF015601">
    <property type="entry name" value="MTase_slr0722"/>
    <property type="match status" value="1"/>
</dbReference>
<dbReference type="EMBL" id="CP110232">
    <property type="protein sequence ID" value="WEG73215.1"/>
    <property type="molecule type" value="Genomic_DNA"/>
</dbReference>
<evidence type="ECO:0000256" key="3">
    <source>
        <dbReference type="ARBA" id="ARBA00012328"/>
    </source>
</evidence>
<comment type="similarity">
    <text evidence="2 12">Belongs to the RNA methyltransferase RsmE family.</text>
</comment>
<dbReference type="Pfam" id="PF20260">
    <property type="entry name" value="PUA_4"/>
    <property type="match status" value="1"/>
</dbReference>
<gene>
    <name evidence="15" type="ORF">OL234_09660</name>
</gene>
<evidence type="ECO:0000256" key="8">
    <source>
        <dbReference type="ARBA" id="ARBA00022679"/>
    </source>
</evidence>
<dbReference type="NCBIfam" id="NF008691">
    <property type="entry name" value="PRK11713.1-4"/>
    <property type="match status" value="1"/>
</dbReference>
<evidence type="ECO:0000256" key="6">
    <source>
        <dbReference type="ARBA" id="ARBA00022552"/>
    </source>
</evidence>
<dbReference type="GO" id="GO:0005737">
    <property type="term" value="C:cytoplasm"/>
    <property type="evidence" value="ECO:0007669"/>
    <property type="project" value="UniProtKB-SubCell"/>
</dbReference>
<dbReference type="InterPro" id="IPR046887">
    <property type="entry name" value="RsmE_PUA-like"/>
</dbReference>
<evidence type="ECO:0000256" key="7">
    <source>
        <dbReference type="ARBA" id="ARBA00022603"/>
    </source>
</evidence>
<name>A0AAF0I7A5_9ENTE</name>
<dbReference type="KEGG" id="vie:OL234_09660"/>
<dbReference type="AlphaFoldDB" id="A0AAF0I7A5"/>
<evidence type="ECO:0000256" key="1">
    <source>
        <dbReference type="ARBA" id="ARBA00004496"/>
    </source>
</evidence>
<dbReference type="SUPFAM" id="SSF75217">
    <property type="entry name" value="alpha/beta knot"/>
    <property type="match status" value="1"/>
</dbReference>
<dbReference type="RefSeq" id="WP_275469018.1">
    <property type="nucleotide sequence ID" value="NZ_CP110232.1"/>
</dbReference>
<dbReference type="Pfam" id="PF04452">
    <property type="entry name" value="Methyltrans_RNA"/>
    <property type="match status" value="1"/>
</dbReference>
<keyword evidence="8 12" id="KW-0808">Transferase</keyword>
<dbReference type="NCBIfam" id="TIGR00046">
    <property type="entry name" value="RsmE family RNA methyltransferase"/>
    <property type="match status" value="1"/>
</dbReference>
<dbReference type="GO" id="GO:0070042">
    <property type="term" value="F:rRNA (uridine-N3-)-methyltransferase activity"/>
    <property type="evidence" value="ECO:0007669"/>
    <property type="project" value="TreeGrafter"/>
</dbReference>
<dbReference type="Gene3D" id="3.40.1280.10">
    <property type="match status" value="1"/>
</dbReference>
<dbReference type="EC" id="2.1.1.193" evidence="3 12"/>
<dbReference type="InterPro" id="IPR029028">
    <property type="entry name" value="Alpha/beta_knot_MTases"/>
</dbReference>
<evidence type="ECO:0000259" key="13">
    <source>
        <dbReference type="Pfam" id="PF04452"/>
    </source>
</evidence>
<evidence type="ECO:0000256" key="2">
    <source>
        <dbReference type="ARBA" id="ARBA00005528"/>
    </source>
</evidence>
<organism evidence="15 16">
    <name type="scientific">Vagococcus intermedius</name>
    <dbReference type="NCBI Taxonomy" id="2991418"/>
    <lineage>
        <taxon>Bacteria</taxon>
        <taxon>Bacillati</taxon>
        <taxon>Bacillota</taxon>
        <taxon>Bacilli</taxon>
        <taxon>Lactobacillales</taxon>
        <taxon>Enterococcaceae</taxon>
        <taxon>Vagococcus</taxon>
    </lineage>
</organism>
<keyword evidence="6 12" id="KW-0698">rRNA processing</keyword>
<evidence type="ECO:0000256" key="10">
    <source>
        <dbReference type="ARBA" id="ARBA00025699"/>
    </source>
</evidence>
<feature type="domain" description="Ribosomal RNA small subunit methyltransferase E PUA-like" evidence="14">
    <location>
        <begin position="22"/>
        <end position="62"/>
    </location>
</feature>
<protein>
    <recommendedName>
        <fullName evidence="4 12">Ribosomal RNA small subunit methyltransferase E</fullName>
        <ecNumber evidence="3 12">2.1.1.193</ecNumber>
    </recommendedName>
</protein>
<dbReference type="SUPFAM" id="SSF88697">
    <property type="entry name" value="PUA domain-like"/>
    <property type="match status" value="1"/>
</dbReference>
<dbReference type="InterPro" id="IPR015947">
    <property type="entry name" value="PUA-like_sf"/>
</dbReference>
<evidence type="ECO:0000259" key="14">
    <source>
        <dbReference type="Pfam" id="PF20260"/>
    </source>
</evidence>
<evidence type="ECO:0000313" key="16">
    <source>
        <dbReference type="Proteomes" id="UP001179647"/>
    </source>
</evidence>
<dbReference type="PANTHER" id="PTHR30027:SF3">
    <property type="entry name" value="16S RRNA (URACIL(1498)-N(3))-METHYLTRANSFERASE"/>
    <property type="match status" value="1"/>
</dbReference>
<evidence type="ECO:0000313" key="15">
    <source>
        <dbReference type="EMBL" id="WEG73215.1"/>
    </source>
</evidence>
<sequence length="251" mass="28493">MQRYFIKENYHTSDPESLKLIGDDFHHAAHVMRMKVGQECFLVFQDEVAVRAKVTELLEDYLLLEEVAKEEQEKELPLNVTIACGYTKGDKLDLVVQKGTEMGAYQFLGFPGQTSVVKWDHKKLKKKQERLAKIAKEAAEQSHRHLQPEVILYETEQYLRDTFQEYDVVLVAYEESAKQGEKGQLVKTLQQLPKGGRLLVLFGPEGGFSPQEIATFTEMGALTCGLGPRILRAETAPLYLLGAISYQLELL</sequence>